<evidence type="ECO:0000256" key="21">
    <source>
        <dbReference type="SAM" id="MobiDB-lite"/>
    </source>
</evidence>
<evidence type="ECO:0000256" key="8">
    <source>
        <dbReference type="ARBA" id="ARBA00022723"/>
    </source>
</evidence>
<feature type="binding site" evidence="19">
    <location>
        <position position="7"/>
    </location>
    <ligand>
        <name>Zn(2+)</name>
        <dbReference type="ChEBI" id="CHEBI:29105"/>
    </ligand>
</feature>
<dbReference type="CDD" id="cd07302">
    <property type="entry name" value="CHD"/>
    <property type="match status" value="2"/>
</dbReference>
<feature type="transmembrane region" description="Helical" evidence="22">
    <location>
        <begin position="1420"/>
        <end position="1443"/>
    </location>
</feature>
<feature type="transmembrane region" description="Helical" evidence="22">
    <location>
        <begin position="1152"/>
        <end position="1173"/>
    </location>
</feature>
<evidence type="ECO:0000256" key="10">
    <source>
        <dbReference type="ARBA" id="ARBA00022741"/>
    </source>
</evidence>
<feature type="domain" description="Guanylate cyclase" evidence="23">
    <location>
        <begin position="779"/>
        <end position="973"/>
    </location>
</feature>
<gene>
    <name evidence="25" type="ORF">DNTS_033522</name>
</gene>
<evidence type="ECO:0000256" key="14">
    <source>
        <dbReference type="ARBA" id="ARBA00022998"/>
    </source>
</evidence>
<feature type="transmembrane region" description="Helical" evidence="22">
    <location>
        <begin position="1218"/>
        <end position="1245"/>
    </location>
</feature>
<keyword evidence="8 19" id="KW-0479">Metal-binding</keyword>
<evidence type="ECO:0000256" key="20">
    <source>
        <dbReference type="RuleBase" id="RU000405"/>
    </source>
</evidence>
<evidence type="ECO:0000256" key="5">
    <source>
        <dbReference type="ARBA" id="ARBA00012201"/>
    </source>
</evidence>
<comment type="cofactor">
    <cofactor evidence="3">
        <name>Mg(2+)</name>
        <dbReference type="ChEBI" id="CHEBI:18420"/>
    </cofactor>
</comment>
<feature type="transmembrane region" description="Helical" evidence="22">
    <location>
        <begin position="527"/>
        <end position="547"/>
    </location>
</feature>
<feature type="transmembrane region" description="Helical" evidence="22">
    <location>
        <begin position="188"/>
        <end position="210"/>
    </location>
</feature>
<feature type="compositionally biased region" description="Polar residues" evidence="21">
    <location>
        <begin position="1731"/>
        <end position="1742"/>
    </location>
</feature>
<feature type="transmembrane region" description="Helical" evidence="22">
    <location>
        <begin position="445"/>
        <end position="465"/>
    </location>
</feature>
<dbReference type="InterPro" id="IPR032628">
    <property type="entry name" value="AC_N"/>
</dbReference>
<dbReference type="GO" id="GO:0005886">
    <property type="term" value="C:plasma membrane"/>
    <property type="evidence" value="ECO:0007669"/>
    <property type="project" value="InterPro"/>
</dbReference>
<dbReference type="GO" id="GO:0035556">
    <property type="term" value="P:intracellular signal transduction"/>
    <property type="evidence" value="ECO:0007669"/>
    <property type="project" value="InterPro"/>
</dbReference>
<dbReference type="InterPro" id="IPR026591">
    <property type="entry name" value="Sirtuin_cat_small_dom_sf"/>
</dbReference>
<dbReference type="PANTHER" id="PTHR45627:SF24">
    <property type="entry name" value="ADENYLATE CYCLASE"/>
    <property type="match status" value="1"/>
</dbReference>
<dbReference type="GO" id="GO:0006171">
    <property type="term" value="P:cAMP biosynthetic process"/>
    <property type="evidence" value="ECO:0007669"/>
    <property type="project" value="UniProtKB-KW"/>
</dbReference>
<dbReference type="InterPro" id="IPR029787">
    <property type="entry name" value="Nucleotide_cyclase"/>
</dbReference>
<dbReference type="InterPro" id="IPR009398">
    <property type="entry name" value="Adcy_conserved_dom"/>
</dbReference>
<evidence type="ECO:0000256" key="2">
    <source>
        <dbReference type="ARBA" id="ARBA00001936"/>
    </source>
</evidence>
<dbReference type="STRING" id="623744.A0A553NHV6"/>
<comment type="caution">
    <text evidence="19">Lacks conserved residue(s) required for the propagation of feature annotation.</text>
</comment>
<keyword evidence="26" id="KW-1185">Reference proteome</keyword>
<comment type="caution">
    <text evidence="25">The sequence shown here is derived from an EMBL/GenBank/DDBJ whole genome shotgun (WGS) entry which is preliminary data.</text>
</comment>
<evidence type="ECO:0000256" key="6">
    <source>
        <dbReference type="ARBA" id="ARBA00022679"/>
    </source>
</evidence>
<dbReference type="GO" id="GO:0004016">
    <property type="term" value="F:adenylate cyclase activity"/>
    <property type="evidence" value="ECO:0007669"/>
    <property type="project" value="UniProtKB-EC"/>
</dbReference>
<dbReference type="GO" id="GO:0046872">
    <property type="term" value="F:metal ion binding"/>
    <property type="evidence" value="ECO:0007669"/>
    <property type="project" value="UniProtKB-KW"/>
</dbReference>
<feature type="transmembrane region" description="Helical" evidence="22">
    <location>
        <begin position="358"/>
        <end position="375"/>
    </location>
</feature>
<keyword evidence="10" id="KW-0547">Nucleotide-binding</keyword>
<dbReference type="EC" id="4.6.1.1" evidence="5"/>
<feature type="non-terminal residue" evidence="25">
    <location>
        <position position="1"/>
    </location>
</feature>
<feature type="binding site" evidence="19">
    <location>
        <position position="83"/>
    </location>
    <ligand>
        <name>Zn(2+)</name>
        <dbReference type="ChEBI" id="CHEBI:29105"/>
    </ligand>
</feature>
<comment type="catalytic activity">
    <reaction evidence="1">
        <text>ATP = 3',5'-cyclic AMP + diphosphate</text>
        <dbReference type="Rhea" id="RHEA:15389"/>
        <dbReference type="ChEBI" id="CHEBI:30616"/>
        <dbReference type="ChEBI" id="CHEBI:33019"/>
        <dbReference type="ChEBI" id="CHEBI:58165"/>
        <dbReference type="EC" id="4.6.1.1"/>
    </reaction>
</comment>
<feature type="transmembrane region" description="Helical" evidence="22">
    <location>
        <begin position="477"/>
        <end position="499"/>
    </location>
</feature>
<dbReference type="SMART" id="SM00044">
    <property type="entry name" value="CYCc"/>
    <property type="match status" value="2"/>
</dbReference>
<feature type="binding site" evidence="19">
    <location>
        <position position="10"/>
    </location>
    <ligand>
        <name>Zn(2+)</name>
        <dbReference type="ChEBI" id="CHEBI:29105"/>
    </ligand>
</feature>
<evidence type="ECO:0000256" key="7">
    <source>
        <dbReference type="ARBA" id="ARBA00022692"/>
    </source>
</evidence>
<evidence type="ECO:0000256" key="22">
    <source>
        <dbReference type="SAM" id="Phobius"/>
    </source>
</evidence>
<feature type="domain" description="Guanylate cyclase" evidence="23">
    <location>
        <begin position="1511"/>
        <end position="1647"/>
    </location>
</feature>
<keyword evidence="12" id="KW-0460">Magnesium</keyword>
<keyword evidence="19" id="KW-0862">Zinc</keyword>
<dbReference type="FunFam" id="3.30.70.1230:FF:000095">
    <property type="entry name" value="Adenylate cyclase, putative"/>
    <property type="match status" value="1"/>
</dbReference>
<evidence type="ECO:0000313" key="26">
    <source>
        <dbReference type="Proteomes" id="UP000316079"/>
    </source>
</evidence>
<dbReference type="InterPro" id="IPR029035">
    <property type="entry name" value="DHS-like_NAD/FAD-binding_dom"/>
</dbReference>
<dbReference type="Pfam" id="PF00211">
    <property type="entry name" value="Guanylate_cyc"/>
    <property type="match status" value="3"/>
</dbReference>
<comment type="cofactor">
    <cofactor evidence="2">
        <name>Mn(2+)</name>
        <dbReference type="ChEBI" id="CHEBI:29035"/>
    </cofactor>
</comment>
<dbReference type="InterPro" id="IPR003000">
    <property type="entry name" value="Sirtuin"/>
</dbReference>
<comment type="similarity">
    <text evidence="20">Belongs to the adenylyl cyclase class-4/guanylyl cyclase family.</text>
</comment>
<dbReference type="PROSITE" id="PS00452">
    <property type="entry name" value="GUANYLATE_CYCLASE_1"/>
    <property type="match status" value="1"/>
</dbReference>
<keyword evidence="13 22" id="KW-1133">Transmembrane helix</keyword>
<evidence type="ECO:0000313" key="25">
    <source>
        <dbReference type="EMBL" id="TRY65021.1"/>
    </source>
</evidence>
<evidence type="ECO:0000259" key="23">
    <source>
        <dbReference type="PROSITE" id="PS50125"/>
    </source>
</evidence>
<feature type="region of interest" description="Disordered" evidence="21">
    <location>
        <begin position="667"/>
        <end position="687"/>
    </location>
</feature>
<feature type="transmembrane region" description="Helical" evidence="22">
    <location>
        <begin position="419"/>
        <end position="439"/>
    </location>
</feature>
<dbReference type="GO" id="GO:0016740">
    <property type="term" value="F:transferase activity"/>
    <property type="evidence" value="ECO:0007669"/>
    <property type="project" value="UniProtKB-KW"/>
</dbReference>
<organism evidence="25 26">
    <name type="scientific">Danionella cerebrum</name>
    <dbReference type="NCBI Taxonomy" id="2873325"/>
    <lineage>
        <taxon>Eukaryota</taxon>
        <taxon>Metazoa</taxon>
        <taxon>Chordata</taxon>
        <taxon>Craniata</taxon>
        <taxon>Vertebrata</taxon>
        <taxon>Euteleostomi</taxon>
        <taxon>Actinopterygii</taxon>
        <taxon>Neopterygii</taxon>
        <taxon>Teleostei</taxon>
        <taxon>Ostariophysi</taxon>
        <taxon>Cypriniformes</taxon>
        <taxon>Danionidae</taxon>
        <taxon>Danioninae</taxon>
        <taxon>Danionella</taxon>
    </lineage>
</organism>
<sequence>NLFQTRCLSCGHVETNHRSPVCPSLEGKGRVETPAHSRDDLQHQLQPRPVWWRTFTMCFLSFPLDLLTLTLVMRSFLCSQKSCDGLLRPHVIWFGETLDSQILTRVEKELDACDLCLVVGTAAVVYPAAMFGPQVAYRGVPVAEFNTRSTVNTPRYRSLSITQYTVYRAQTCAHFDPVFFRLSSASEIIQVLLLLLLIAASINPAVCCCYRLRASSLSGCDCLLSTSSSSPSVSRERESSLFFFPSSVVQSLVLTVPPLLRTPSEAPVEPAMPQTETERTIVCPRTSRTGIRSVLPVLGDALPAPERAMAQPPLQRVQTRRRRSRVPRGAMIPCEDEFDSAELEALFHRYRLPREQSSALRALSVLCALSAGLGVRELLLSAPGASVAKAAFPVHAVLFSSLFVLGNVTHLTVTQLRQIAHLSLLFALTLAALCVPLPLAQSTVAAPVALAPLAGSVWPLLLLCFTAHALLPVRTLLALLFGLLLSGAHTLASAAALSARTQRLWRAVSASEEQEQAGSQNRRRPELMANTLLLTGVNLSGVFVRILTERAQRKSFLQARECIEERLRMEDENEKQERLLMSLLPRNVAMEMKEDFLKPPERIFHKIYIQRHDNVRFSQYRSEMLVDLAACLLMFTAQMEDLMGLGVLLSALVKAFYLHQRGSVEELREPNSRAENPSSTGSSCTNLSKLSNDKTLIDDDLRMTIIRPRGVGLKGYRLALRPFACLGRAVGNRLRDFMPDWPGGLGLCREYCTCLTAQMCFREILRSYYIQRTSLSFFSILFADIVGFTSLASQCTAQELVKLLNELFGKFDELATKRLTDGLSFSKERHWIDSNHKSVKSFSRNQHKQRVCSRLTESSFSLIQLQVQKETGAGISSEYSDCSENHCRRIKILGDCYYCVSGLTQPKTDHAHCCVEMGLDMIDTITSVAEATEVELNMRVGLHTGRVLCGVLGLRKWQYDVWSNDVTLANMMEAGGLPGKVHITRSTLECLNGDYEVEPGNGRERHAFLLKHDIETFFIVPSHRRKIFPGLILSDIKPAKKMKFKTVCYLLVQLMHCRKMFRAEIPFSNVMSCEDGDKRRVLRSAPEKLRNRTSVSANVAQSSPATRVNRYINRLIEARQNEYKATDLNCFTLSYREPERERRYHQQNDEHFTGAVVVALILAVLLGVLYLLIIPQGTVMLMMLVFCICFLVVCIVYLHITRVQCFPGCLSIEIRTVLCVLIVLYIYAVAQACVVNTCTIIINMYSPFTPYLFSLCLCQSEPFPKKLSGESSSTWIPIFFAILVSCPTLGHHPTQLQNIRTMSSDCKRTGSVSSPHEQLWKHGEQDTLLSCMPWLWSSGSSILILDTPDSFSSPLGQNRTMQELPPAGTPLALLSCLLPPLSLAPFLRVRSLPKISLMVVMMLGFFGVLEISGFRRAAGWGVWSSPALDSLLSLILFSMALALHSREIELRLRLDFLWATQAEEERDGMEKVKLDNKRILFNLLPVHVAQHFLLSNPRNMDLYYQSYAQVGVLFASIPNFNDFYIELDGNNMGVECLRLLNEIIADFDELMDKECYKDIEKIKTIGSTYMAAVGLVPTIGTKAKKSSADHLSTIADFAIEMFDVLDEINYQSYNDFVLRVGLNAGPVVAGVIGARRPQYDIWGNTVTEDVYRLLQSNYDLVCRGTVSVKGKGQMLTYFLEGKAQDPGVRAPHCTGGLERRLHAVARTSSSQTKAESVSSATSGLPARIGLSRSSFQGHSSANVPKLGEELEASDNRV</sequence>
<keyword evidence="18 20" id="KW-0456">Lyase</keyword>
<keyword evidence="9" id="KW-0677">Repeat</keyword>
<dbReference type="InterPro" id="IPR026590">
    <property type="entry name" value="Ssirtuin_cat_dom"/>
</dbReference>
<reference evidence="25 26" key="1">
    <citation type="journal article" date="2019" name="Sci. Data">
        <title>Hybrid genome assembly and annotation of Danionella translucida.</title>
        <authorList>
            <person name="Kadobianskyi M."/>
            <person name="Schulze L."/>
            <person name="Schuelke M."/>
            <person name="Judkewitz B."/>
        </authorList>
    </citation>
    <scope>NUCLEOTIDE SEQUENCE [LARGE SCALE GENOMIC DNA]</scope>
    <source>
        <strain evidence="25 26">Bolton</strain>
    </source>
</reference>
<evidence type="ECO:0000256" key="9">
    <source>
        <dbReference type="ARBA" id="ARBA00022737"/>
    </source>
</evidence>
<dbReference type="GO" id="GO:0005524">
    <property type="term" value="F:ATP binding"/>
    <property type="evidence" value="ECO:0007669"/>
    <property type="project" value="UniProtKB-KW"/>
</dbReference>
<evidence type="ECO:0000256" key="12">
    <source>
        <dbReference type="ARBA" id="ARBA00022842"/>
    </source>
</evidence>
<name>A0A553NHV6_9TELE</name>
<dbReference type="SUPFAM" id="SSF52467">
    <property type="entry name" value="DHS-like NAD/FAD-binding domain"/>
    <property type="match status" value="1"/>
</dbReference>
<keyword evidence="11" id="KW-0067">ATP-binding</keyword>
<evidence type="ECO:0000259" key="24">
    <source>
        <dbReference type="PROSITE" id="PS50305"/>
    </source>
</evidence>
<dbReference type="GO" id="GO:0007189">
    <property type="term" value="P:adenylate cyclase-activating G protein-coupled receptor signaling pathway"/>
    <property type="evidence" value="ECO:0007669"/>
    <property type="project" value="TreeGrafter"/>
</dbReference>
<dbReference type="SUPFAM" id="SSF55073">
    <property type="entry name" value="Nucleotide cyclase"/>
    <property type="match status" value="3"/>
</dbReference>
<protein>
    <recommendedName>
        <fullName evidence="5">adenylate cyclase</fullName>
        <ecNumber evidence="5">4.6.1.1</ecNumber>
    </recommendedName>
</protein>
<feature type="compositionally biased region" description="Polar residues" evidence="21">
    <location>
        <begin position="673"/>
        <end position="687"/>
    </location>
</feature>
<dbReference type="Pfam" id="PF16214">
    <property type="entry name" value="AC_N"/>
    <property type="match status" value="1"/>
</dbReference>
<evidence type="ECO:0000256" key="16">
    <source>
        <dbReference type="ARBA" id="ARBA00023136"/>
    </source>
</evidence>
<dbReference type="Pfam" id="PF06327">
    <property type="entry name" value="Adcy_cons_dom"/>
    <property type="match status" value="1"/>
</dbReference>
<evidence type="ECO:0000256" key="17">
    <source>
        <dbReference type="ARBA" id="ARBA00023180"/>
    </source>
</evidence>
<evidence type="ECO:0000256" key="18">
    <source>
        <dbReference type="ARBA" id="ARBA00023239"/>
    </source>
</evidence>
<dbReference type="GO" id="GO:0070403">
    <property type="term" value="F:NAD+ binding"/>
    <property type="evidence" value="ECO:0007669"/>
    <property type="project" value="InterPro"/>
</dbReference>
<feature type="domain" description="Deacetylase sirtuin-type" evidence="24">
    <location>
        <begin position="1"/>
        <end position="200"/>
    </location>
</feature>
<dbReference type="OrthoDB" id="6147412at2759"/>
<evidence type="ECO:0000256" key="4">
    <source>
        <dbReference type="ARBA" id="ARBA00004141"/>
    </source>
</evidence>
<feature type="transmembrane region" description="Helical" evidence="22">
    <location>
        <begin position="1179"/>
        <end position="1198"/>
    </location>
</feature>
<feature type="transmembrane region" description="Helical" evidence="22">
    <location>
        <begin position="1395"/>
        <end position="1414"/>
    </location>
</feature>
<dbReference type="FunFam" id="3.30.70.1230:FF:000001">
    <property type="entry name" value="Adenylate cyclase"/>
    <property type="match status" value="1"/>
</dbReference>
<dbReference type="Gene3D" id="3.30.1600.10">
    <property type="entry name" value="SIR2/SIRT2 'Small Domain"/>
    <property type="match status" value="1"/>
</dbReference>
<dbReference type="Pfam" id="PF02146">
    <property type="entry name" value="SIR2"/>
    <property type="match status" value="1"/>
</dbReference>
<evidence type="ECO:0000256" key="13">
    <source>
        <dbReference type="ARBA" id="ARBA00022989"/>
    </source>
</evidence>
<dbReference type="Gene3D" id="3.40.50.1220">
    <property type="entry name" value="TPP-binding domain"/>
    <property type="match status" value="1"/>
</dbReference>
<keyword evidence="6" id="KW-0808">Transferase</keyword>
<dbReference type="EMBL" id="SRMA01026960">
    <property type="protein sequence ID" value="TRY65021.1"/>
    <property type="molecule type" value="Genomic_DNA"/>
</dbReference>
<dbReference type="Proteomes" id="UP000316079">
    <property type="component" value="Unassembled WGS sequence"/>
</dbReference>
<accession>A0A553NHV6</accession>
<evidence type="ECO:0000256" key="15">
    <source>
        <dbReference type="ARBA" id="ARBA00023027"/>
    </source>
</evidence>
<feature type="transmembrane region" description="Helical" evidence="22">
    <location>
        <begin position="387"/>
        <end position="407"/>
    </location>
</feature>
<dbReference type="PROSITE" id="PS50305">
    <property type="entry name" value="SIRTUIN"/>
    <property type="match status" value="1"/>
</dbReference>
<evidence type="ECO:0000256" key="11">
    <source>
        <dbReference type="ARBA" id="ARBA00022840"/>
    </source>
</evidence>
<feature type="binding site" evidence="19">
    <location>
        <position position="78"/>
    </location>
    <ligand>
        <name>Zn(2+)</name>
        <dbReference type="ChEBI" id="CHEBI:29105"/>
    </ligand>
</feature>
<dbReference type="Gene3D" id="3.30.70.1230">
    <property type="entry name" value="Nucleotide cyclase"/>
    <property type="match status" value="2"/>
</dbReference>
<dbReference type="InterPro" id="IPR018297">
    <property type="entry name" value="A/G_cyclase_CS"/>
</dbReference>
<comment type="subcellular location">
    <subcellularLocation>
        <location evidence="4">Membrane</location>
        <topology evidence="4">Multi-pass membrane protein</topology>
    </subcellularLocation>
</comment>
<keyword evidence="7 22" id="KW-0812">Transmembrane</keyword>
<keyword evidence="15" id="KW-0520">NAD</keyword>
<keyword evidence="17" id="KW-0325">Glycoprotein</keyword>
<evidence type="ECO:0000256" key="19">
    <source>
        <dbReference type="PROSITE-ProRule" id="PRU00236"/>
    </source>
</evidence>
<dbReference type="InterPro" id="IPR001054">
    <property type="entry name" value="A/G_cyclase"/>
</dbReference>
<evidence type="ECO:0000256" key="1">
    <source>
        <dbReference type="ARBA" id="ARBA00001593"/>
    </source>
</evidence>
<feature type="transmembrane region" description="Helical" evidence="22">
    <location>
        <begin position="112"/>
        <end position="131"/>
    </location>
</feature>
<evidence type="ECO:0000256" key="3">
    <source>
        <dbReference type="ARBA" id="ARBA00001946"/>
    </source>
</evidence>
<proteinExistence type="inferred from homology"/>
<dbReference type="PROSITE" id="PS50125">
    <property type="entry name" value="GUANYLATE_CYCLASE_2"/>
    <property type="match status" value="2"/>
</dbReference>
<feature type="region of interest" description="Disordered" evidence="21">
    <location>
        <begin position="1731"/>
        <end position="1757"/>
    </location>
</feature>
<keyword evidence="14" id="KW-0115">cAMP biosynthesis</keyword>
<dbReference type="PANTHER" id="PTHR45627">
    <property type="entry name" value="ADENYLATE CYCLASE TYPE 1"/>
    <property type="match status" value="1"/>
</dbReference>
<keyword evidence="16 22" id="KW-0472">Membrane</keyword>